<dbReference type="InterPro" id="IPR003346">
    <property type="entry name" value="Transposase_20"/>
</dbReference>
<keyword evidence="4" id="KW-1185">Reference proteome</keyword>
<dbReference type="AlphaFoldDB" id="A0A1I0C2R7"/>
<dbReference type="NCBIfam" id="NF033542">
    <property type="entry name" value="transpos_IS110"/>
    <property type="match status" value="1"/>
</dbReference>
<dbReference type="GO" id="GO:0003677">
    <property type="term" value="F:DNA binding"/>
    <property type="evidence" value="ECO:0007669"/>
    <property type="project" value="InterPro"/>
</dbReference>
<evidence type="ECO:0000313" key="4">
    <source>
        <dbReference type="Proteomes" id="UP000242642"/>
    </source>
</evidence>
<organism evidence="3 4">
    <name type="scientific">Thorsellia anophelis DSM 18579</name>
    <dbReference type="NCBI Taxonomy" id="1123402"/>
    <lineage>
        <taxon>Bacteria</taxon>
        <taxon>Pseudomonadati</taxon>
        <taxon>Pseudomonadota</taxon>
        <taxon>Gammaproteobacteria</taxon>
        <taxon>Enterobacterales</taxon>
        <taxon>Thorselliaceae</taxon>
        <taxon>Thorsellia</taxon>
    </lineage>
</organism>
<dbReference type="Proteomes" id="UP000242642">
    <property type="component" value="Unassembled WGS sequence"/>
</dbReference>
<feature type="domain" description="Transposase IS116/IS110/IS902 C-terminal" evidence="2">
    <location>
        <begin position="175"/>
        <end position="240"/>
    </location>
</feature>
<reference evidence="4" key="1">
    <citation type="submission" date="2016-10" db="EMBL/GenBank/DDBJ databases">
        <authorList>
            <person name="Varghese N."/>
            <person name="Submissions S."/>
        </authorList>
    </citation>
    <scope>NUCLEOTIDE SEQUENCE [LARGE SCALE GENOMIC DNA]</scope>
    <source>
        <strain evidence="4">DSM 18579</strain>
    </source>
</reference>
<evidence type="ECO:0000259" key="1">
    <source>
        <dbReference type="Pfam" id="PF01548"/>
    </source>
</evidence>
<dbReference type="PANTHER" id="PTHR33055">
    <property type="entry name" value="TRANSPOSASE FOR INSERTION SEQUENCE ELEMENT IS1111A"/>
    <property type="match status" value="1"/>
</dbReference>
<dbReference type="GO" id="GO:0006313">
    <property type="term" value="P:DNA transposition"/>
    <property type="evidence" value="ECO:0007669"/>
    <property type="project" value="InterPro"/>
</dbReference>
<dbReference type="PANTHER" id="PTHR33055:SF3">
    <property type="entry name" value="PUTATIVE TRANSPOSASE FOR IS117-RELATED"/>
    <property type="match status" value="1"/>
</dbReference>
<dbReference type="Pfam" id="PF02371">
    <property type="entry name" value="Transposase_20"/>
    <property type="match status" value="1"/>
</dbReference>
<dbReference type="Pfam" id="PF01548">
    <property type="entry name" value="DEDD_Tnp_IS110"/>
    <property type="match status" value="1"/>
</dbReference>
<name>A0A1I0C2R7_9GAMM</name>
<evidence type="ECO:0000313" key="3">
    <source>
        <dbReference type="EMBL" id="SET13761.1"/>
    </source>
</evidence>
<feature type="domain" description="Transposase IS110-like N-terminal" evidence="1">
    <location>
        <begin position="8"/>
        <end position="108"/>
    </location>
</feature>
<dbReference type="InterPro" id="IPR002525">
    <property type="entry name" value="Transp_IS110-like_N"/>
</dbReference>
<dbReference type="EMBL" id="FOHV01000009">
    <property type="protein sequence ID" value="SET13761.1"/>
    <property type="molecule type" value="Genomic_DNA"/>
</dbReference>
<dbReference type="InterPro" id="IPR047650">
    <property type="entry name" value="Transpos_IS110"/>
</dbReference>
<gene>
    <name evidence="3" type="ORF">SAMN02583745_01479</name>
</gene>
<accession>A0A1I0C2R7</accession>
<dbReference type="GO" id="GO:0004803">
    <property type="term" value="F:transposase activity"/>
    <property type="evidence" value="ECO:0007669"/>
    <property type="project" value="InterPro"/>
</dbReference>
<proteinExistence type="predicted"/>
<protein>
    <submittedName>
        <fullName evidence="3">Transposase</fullName>
    </submittedName>
</protein>
<sequence length="247" mass="27682">MKFFSECEPCLIGIEACSSAHYWARTLNKLGHTVKLIAPQKVKPYVTGHKNDMRDAEAICEAVSRPHMTFVEVKSEEQQARLVVHKIRQQQIKERTALINAIRGLLSEFGYHTKRGLSQVRPLIASVLEPEIDVPWVLKQALEVQKLMLDNLDEAIDKLTKIIASHADSDYRVKQLQAIEGIGPITASALVSTLGNGSQYKFGREFAANLGLVPNQHSSGGKTRLGSIIKRGDSYLRTFWFIVLELF</sequence>
<evidence type="ECO:0000259" key="2">
    <source>
        <dbReference type="Pfam" id="PF02371"/>
    </source>
</evidence>